<feature type="domain" description="DUF3741" evidence="2">
    <location>
        <begin position="180"/>
        <end position="223"/>
    </location>
</feature>
<feature type="domain" description="DUF3741" evidence="4">
    <location>
        <begin position="82"/>
        <end position="97"/>
    </location>
</feature>
<dbReference type="Proteomes" id="UP000243499">
    <property type="component" value="Chromosome 2"/>
</dbReference>
<evidence type="ECO:0008006" key="6">
    <source>
        <dbReference type="Google" id="ProtNLM"/>
    </source>
</evidence>
<dbReference type="Pfam" id="PF12552">
    <property type="entry name" value="DUF3741"/>
    <property type="match status" value="1"/>
</dbReference>
<dbReference type="PANTHER" id="PTHR46836:SF4">
    <property type="entry name" value="DUF4378 DOMAIN-CONTAINING PROTEIN"/>
    <property type="match status" value="1"/>
</dbReference>
<evidence type="ECO:0000313" key="5">
    <source>
        <dbReference type="EMBL" id="PAN15603.1"/>
    </source>
</evidence>
<evidence type="ECO:0000256" key="1">
    <source>
        <dbReference type="SAM" id="MobiDB-lite"/>
    </source>
</evidence>
<dbReference type="EMBL" id="CM008047">
    <property type="protein sequence ID" value="PAN15603.1"/>
    <property type="molecule type" value="Genomic_DNA"/>
</dbReference>
<evidence type="ECO:0000259" key="2">
    <source>
        <dbReference type="Pfam" id="PF12552"/>
    </source>
</evidence>
<feature type="region of interest" description="Disordered" evidence="1">
    <location>
        <begin position="273"/>
        <end position="313"/>
    </location>
</feature>
<organism evidence="5">
    <name type="scientific">Panicum hallii</name>
    <dbReference type="NCBI Taxonomy" id="206008"/>
    <lineage>
        <taxon>Eukaryota</taxon>
        <taxon>Viridiplantae</taxon>
        <taxon>Streptophyta</taxon>
        <taxon>Embryophyta</taxon>
        <taxon>Tracheophyta</taxon>
        <taxon>Spermatophyta</taxon>
        <taxon>Magnoliopsida</taxon>
        <taxon>Liliopsida</taxon>
        <taxon>Poales</taxon>
        <taxon>Poaceae</taxon>
        <taxon>PACMAD clade</taxon>
        <taxon>Panicoideae</taxon>
        <taxon>Panicodae</taxon>
        <taxon>Paniceae</taxon>
        <taxon>Panicinae</taxon>
        <taxon>Panicum</taxon>
        <taxon>Panicum sect. Panicum</taxon>
    </lineage>
</organism>
<dbReference type="Gramene" id="PAN15603">
    <property type="protein sequence ID" value="PAN15603"/>
    <property type="gene ID" value="PAHAL_2G501100"/>
</dbReference>
<sequence>MPGHTRHRGRSQGSDDHGLHPSLVADPHLANEAGSSRKQGAARILPDSLFGGDKLCSSISVGSTPMKMLVDDEVSGDVRHASPSIVGRLMGLDTMPSFGDRSHSTCRICSQFMSAGSYCDKYGFSGDVPHKRSTDQIPEFKDVFEVMESARMKTQSLSSGCTNICSGPNKVNSAEMNFVRQKFMDAKRLSTKKSCKRSKEFDGALEALVLNKDLLLEFLQKSNHFPTKDSTDISCSPFSAVNRITVLKPSRRNKFVDADVIYPSEDTKRCCRAPKGVKHSPTNPCANHSSQPPQENTSSFRQKFPRSSFKERTDTHCSPTRIVVLKPCLGKTENMEGAFPLTHEMFQSSYRKSKATLDYGSAAQSRHTEEYMYQMPTGKFDVLGRGGQGSIEIACEVTEEMTRAVKGGISGNRIFSPDIGPFSCDAQASLLSSMAKLKSSEACQRSNRCHDAWDGPNSGHSPAYSTKTSIRKEAKRRLSYRWKITNQYQHPSQDANSFRTLGDMLTLSDNEVSRFTSGSSICCKCPKGELHRDGMPGLCGYPLGISSNDGWKDENVCNSTRLKSLPSSSITQKSLKMTRRKEKSRLGEFSVLKDQFIVAHNNSEDELVHGRPMRSLVRTSTHCNESDLPSLDGDESMVTECEINVNFEEPACSVSVPDSSEERLVQPANSKHFLSAECYLDSSYVVPEWQDEDQPSVSGNLVMHQESTWVLDDHIVSPSPNDSANEAEEHVLGQCVGHAFTSNPTEESVSHVSSREDDQPPVSVFESSLGAEDGCSGGFEKISADLQELRMQLRLLKIEATYNDDETELALSSNDGISASCKPRNEAGQMSDTFWDADERDFAYVLDILTCLGIQCDEQDFLLNACYLWEYPAPAGSDVYESLEKKYGKYILWPQSDRRLLFDLTNDALMGVVTSLTDSGMRKKWQSKRMGKEGVSDHVWERVCQQRREAECFQEERLMGVGWLDCEDVTYQIAGELESMLGADLLEEVAELLL</sequence>
<feature type="region of interest" description="Disordered" evidence="1">
    <location>
        <begin position="1"/>
        <end position="25"/>
    </location>
</feature>
<dbReference type="Pfam" id="PF14383">
    <property type="entry name" value="VARLMGL"/>
    <property type="match status" value="1"/>
</dbReference>
<reference evidence="5" key="1">
    <citation type="submission" date="2018-04" db="EMBL/GenBank/DDBJ databases">
        <title>WGS assembly of Panicum hallii.</title>
        <authorList>
            <person name="Lovell J."/>
            <person name="Jenkins J."/>
            <person name="Lowry D."/>
            <person name="Mamidi S."/>
            <person name="Sreedasyam A."/>
            <person name="Weng X."/>
            <person name="Barry K."/>
            <person name="Bonette J."/>
            <person name="Campitelli B."/>
            <person name="Daum C."/>
            <person name="Gordon S."/>
            <person name="Gould B."/>
            <person name="Lipzen A."/>
            <person name="Macqueen A."/>
            <person name="Palacio-Mejia J."/>
            <person name="Plott C."/>
            <person name="Shakirov E."/>
            <person name="Shu S."/>
            <person name="Yoshinaga Y."/>
            <person name="Zane M."/>
            <person name="Rokhsar D."/>
            <person name="Grimwood J."/>
            <person name="Schmutz J."/>
            <person name="Juenger T."/>
        </authorList>
    </citation>
    <scope>NUCLEOTIDE SEQUENCE [LARGE SCALE GENOMIC DNA]</scope>
    <source>
        <strain evidence="5">FIL2</strain>
    </source>
</reference>
<dbReference type="AlphaFoldDB" id="A0A2S3H5N4"/>
<protein>
    <recommendedName>
        <fullName evidence="6">DUF4378 domain-containing protein</fullName>
    </recommendedName>
</protein>
<dbReference type="InterPro" id="IPR022212">
    <property type="entry name" value="DUF3741"/>
</dbReference>
<dbReference type="Pfam" id="PF14309">
    <property type="entry name" value="DUF4378"/>
    <property type="match status" value="1"/>
</dbReference>
<gene>
    <name evidence="5" type="ORF">PAHAL_2G501100</name>
</gene>
<dbReference type="PANTHER" id="PTHR46836">
    <property type="entry name" value="AFADIN"/>
    <property type="match status" value="1"/>
</dbReference>
<evidence type="ECO:0000259" key="4">
    <source>
        <dbReference type="Pfam" id="PF14383"/>
    </source>
</evidence>
<feature type="domain" description="DUF4378" evidence="3">
    <location>
        <begin position="841"/>
        <end position="988"/>
    </location>
</feature>
<dbReference type="InterPro" id="IPR025486">
    <property type="entry name" value="DUF4378"/>
</dbReference>
<name>A0A2S3H5N4_9POAL</name>
<evidence type="ECO:0000259" key="3">
    <source>
        <dbReference type="Pfam" id="PF14309"/>
    </source>
</evidence>
<proteinExistence type="predicted"/>
<dbReference type="InterPro" id="IPR032795">
    <property type="entry name" value="DUF3741-assoc"/>
</dbReference>
<feature type="compositionally biased region" description="Basic residues" evidence="1">
    <location>
        <begin position="1"/>
        <end position="10"/>
    </location>
</feature>
<accession>A0A2S3H5N4</accession>
<feature type="compositionally biased region" description="Polar residues" evidence="1">
    <location>
        <begin position="280"/>
        <end position="301"/>
    </location>
</feature>